<dbReference type="KEGG" id="tgr:Tgr7_1730"/>
<protein>
    <submittedName>
        <fullName evidence="2">Uncharacterized protein</fullName>
    </submittedName>
</protein>
<dbReference type="HOGENOM" id="CLU_3012890_0_0_6"/>
<dbReference type="AlphaFoldDB" id="B8GSA8"/>
<feature type="region of interest" description="Disordered" evidence="1">
    <location>
        <begin position="1"/>
        <end position="37"/>
    </location>
</feature>
<proteinExistence type="predicted"/>
<accession>B8GSA8</accession>
<evidence type="ECO:0000313" key="3">
    <source>
        <dbReference type="Proteomes" id="UP000002383"/>
    </source>
</evidence>
<name>B8GSA8_THISH</name>
<organism evidence="2 3">
    <name type="scientific">Thioalkalivibrio sulfidiphilus (strain HL-EbGR7)</name>
    <dbReference type="NCBI Taxonomy" id="396588"/>
    <lineage>
        <taxon>Bacteria</taxon>
        <taxon>Pseudomonadati</taxon>
        <taxon>Pseudomonadota</taxon>
        <taxon>Gammaproteobacteria</taxon>
        <taxon>Chromatiales</taxon>
        <taxon>Ectothiorhodospiraceae</taxon>
        <taxon>Thioalkalivibrio</taxon>
    </lineage>
</organism>
<dbReference type="STRING" id="396588.Tgr7_1730"/>
<keyword evidence="3" id="KW-1185">Reference proteome</keyword>
<sequence>MDNSADSTQQEQDERPGEDRDREAGDDQAKKAILDRSTAELAGGFRVITQTNKRNE</sequence>
<dbReference type="Proteomes" id="UP000002383">
    <property type="component" value="Chromosome"/>
</dbReference>
<reference evidence="2 3" key="1">
    <citation type="journal article" date="2011" name="Stand. Genomic Sci.">
        <title>Complete genome sequence of 'Thioalkalivibrio sulfidophilus' HL-EbGr7.</title>
        <authorList>
            <person name="Muyzer G."/>
            <person name="Sorokin D.Y."/>
            <person name="Mavromatis K."/>
            <person name="Lapidus A."/>
            <person name="Clum A."/>
            <person name="Ivanova N."/>
            <person name="Pati A."/>
            <person name="d'Haeseleer P."/>
            <person name="Woyke T."/>
            <person name="Kyrpides N.C."/>
        </authorList>
    </citation>
    <scope>NUCLEOTIDE SEQUENCE [LARGE SCALE GENOMIC DNA]</scope>
    <source>
        <strain evidence="2 3">HL-EbGR7</strain>
    </source>
</reference>
<feature type="compositionally biased region" description="Basic and acidic residues" evidence="1">
    <location>
        <begin position="12"/>
        <end position="37"/>
    </location>
</feature>
<evidence type="ECO:0000313" key="2">
    <source>
        <dbReference type="EMBL" id="ACL72812.1"/>
    </source>
</evidence>
<feature type="compositionally biased region" description="Polar residues" evidence="1">
    <location>
        <begin position="1"/>
        <end position="10"/>
    </location>
</feature>
<gene>
    <name evidence="2" type="ordered locus">Tgr7_1730</name>
</gene>
<evidence type="ECO:0000256" key="1">
    <source>
        <dbReference type="SAM" id="MobiDB-lite"/>
    </source>
</evidence>
<dbReference type="EMBL" id="CP001339">
    <property type="protein sequence ID" value="ACL72812.1"/>
    <property type="molecule type" value="Genomic_DNA"/>
</dbReference>